<dbReference type="EMBL" id="FNHS01000027">
    <property type="protein sequence ID" value="SDO55523.1"/>
    <property type="molecule type" value="Genomic_DNA"/>
</dbReference>
<dbReference type="AlphaFoldDB" id="A0A1H0KI70"/>
<dbReference type="STRING" id="582672.SAMN05216360_12722"/>
<dbReference type="SUPFAM" id="SSF47729">
    <property type="entry name" value="IHF-like DNA-binding proteins"/>
    <property type="match status" value="1"/>
</dbReference>
<protein>
    <submittedName>
        <fullName evidence="4">Integration host factor subunit beta</fullName>
    </submittedName>
</protein>
<dbReference type="CDD" id="cd13836">
    <property type="entry name" value="IHF_B"/>
    <property type="match status" value="1"/>
</dbReference>
<accession>A0A1H0KI70</accession>
<dbReference type="OrthoDB" id="7997693at2"/>
<dbReference type="GO" id="GO:0030527">
    <property type="term" value="F:structural constituent of chromatin"/>
    <property type="evidence" value="ECO:0007669"/>
    <property type="project" value="InterPro"/>
</dbReference>
<dbReference type="Pfam" id="PF00216">
    <property type="entry name" value="Bac_DNA_binding"/>
    <property type="match status" value="1"/>
</dbReference>
<organism evidence="4 5">
    <name type="scientific">Methylobacterium phyllostachyos</name>
    <dbReference type="NCBI Taxonomy" id="582672"/>
    <lineage>
        <taxon>Bacteria</taxon>
        <taxon>Pseudomonadati</taxon>
        <taxon>Pseudomonadota</taxon>
        <taxon>Alphaproteobacteria</taxon>
        <taxon>Hyphomicrobiales</taxon>
        <taxon>Methylobacteriaceae</taxon>
        <taxon>Methylobacterium</taxon>
    </lineage>
</organism>
<dbReference type="Proteomes" id="UP000198704">
    <property type="component" value="Unassembled WGS sequence"/>
</dbReference>
<dbReference type="GO" id="GO:0003677">
    <property type="term" value="F:DNA binding"/>
    <property type="evidence" value="ECO:0007669"/>
    <property type="project" value="UniProtKB-KW"/>
</dbReference>
<dbReference type="SMART" id="SM00411">
    <property type="entry name" value="BHL"/>
    <property type="match status" value="1"/>
</dbReference>
<keyword evidence="2" id="KW-0238">DNA-binding</keyword>
<evidence type="ECO:0000256" key="2">
    <source>
        <dbReference type="ARBA" id="ARBA00023125"/>
    </source>
</evidence>
<gene>
    <name evidence="4" type="ORF">SAMN05216360_12722</name>
</gene>
<evidence type="ECO:0000256" key="1">
    <source>
        <dbReference type="ARBA" id="ARBA00010529"/>
    </source>
</evidence>
<dbReference type="InterPro" id="IPR010992">
    <property type="entry name" value="IHF-like_DNA-bd_dom_sf"/>
</dbReference>
<dbReference type="PRINTS" id="PR01727">
    <property type="entry name" value="DNABINDINGHU"/>
</dbReference>
<keyword evidence="5" id="KW-1185">Reference proteome</keyword>
<reference evidence="5" key="1">
    <citation type="submission" date="2016-10" db="EMBL/GenBank/DDBJ databases">
        <authorList>
            <person name="Varghese N."/>
            <person name="Submissions S."/>
        </authorList>
    </citation>
    <scope>NUCLEOTIDE SEQUENCE [LARGE SCALE GENOMIC DNA]</scope>
    <source>
        <strain evidence="5">BL47</strain>
    </source>
</reference>
<comment type="similarity">
    <text evidence="1 3">Belongs to the bacterial histone-like protein family.</text>
</comment>
<dbReference type="GO" id="GO:0005829">
    <property type="term" value="C:cytosol"/>
    <property type="evidence" value="ECO:0007669"/>
    <property type="project" value="TreeGrafter"/>
</dbReference>
<dbReference type="PANTHER" id="PTHR33175">
    <property type="entry name" value="DNA-BINDING PROTEIN HU"/>
    <property type="match status" value="1"/>
</dbReference>
<name>A0A1H0KI70_9HYPH</name>
<dbReference type="RefSeq" id="WP_091722404.1">
    <property type="nucleotide sequence ID" value="NZ_FNHS01000027.1"/>
</dbReference>
<dbReference type="Gene3D" id="4.10.520.10">
    <property type="entry name" value="IHF-like DNA-binding proteins"/>
    <property type="match status" value="1"/>
</dbReference>
<dbReference type="InterPro" id="IPR000119">
    <property type="entry name" value="Hist_DNA-bd"/>
</dbReference>
<dbReference type="PANTHER" id="PTHR33175:SF5">
    <property type="entry name" value="INTEGRATION HOST FACTOR SUBUNIT BETA"/>
    <property type="match status" value="1"/>
</dbReference>
<evidence type="ECO:0000313" key="5">
    <source>
        <dbReference type="Proteomes" id="UP000198704"/>
    </source>
</evidence>
<evidence type="ECO:0000256" key="3">
    <source>
        <dbReference type="RuleBase" id="RU003939"/>
    </source>
</evidence>
<proteinExistence type="inferred from homology"/>
<sequence>MIRSELVARIAEQNPYLYARDAQAVVDAILDRIATALADGDRVELRDFGTFETRDREARTGRNPRTGQSVAVAAKRDVRFRPGKALRARLNLDRVDPEHEVERLSRAS</sequence>
<evidence type="ECO:0000313" key="4">
    <source>
        <dbReference type="EMBL" id="SDO55523.1"/>
    </source>
</evidence>